<reference evidence="2 3" key="1">
    <citation type="submission" date="2016-04" db="EMBL/GenBank/DDBJ databases">
        <title>Deep-sea bacteria in the southern Pacific.</title>
        <authorList>
            <person name="Tang K."/>
        </authorList>
    </citation>
    <scope>NUCLEOTIDE SEQUENCE [LARGE SCALE GENOMIC DNA]</scope>
    <source>
        <strain evidence="2 3">JLT2014</strain>
        <plasmid evidence="3">ppaby6</plasmid>
    </source>
</reference>
<geneLocation type="plasmid" evidence="3">
    <name>ppaby6</name>
</geneLocation>
<protein>
    <submittedName>
        <fullName evidence="2">Glycosyl transferase family 2</fullName>
    </submittedName>
</protein>
<dbReference type="InterPro" id="IPR029044">
    <property type="entry name" value="Nucleotide-diphossugar_trans"/>
</dbReference>
<dbReference type="AlphaFoldDB" id="A0A1P8V0M4"/>
<evidence type="ECO:0000313" key="2">
    <source>
        <dbReference type="EMBL" id="APZ55202.1"/>
    </source>
</evidence>
<dbReference type="CDD" id="cd00761">
    <property type="entry name" value="Glyco_tranf_GTA_type"/>
    <property type="match status" value="1"/>
</dbReference>
<dbReference type="Proteomes" id="UP000187059">
    <property type="component" value="Plasmid pPABY6"/>
</dbReference>
<feature type="domain" description="Glycosyltransferase 2-like" evidence="1">
    <location>
        <begin position="269"/>
        <end position="377"/>
    </location>
</feature>
<dbReference type="KEGG" id="paby:Ga0080574_TMP4920"/>
<gene>
    <name evidence="2" type="ORF">Ga0080574_TMP4920</name>
</gene>
<name>A0A1P8V0M4_9RHOB</name>
<organism evidence="2 3">
    <name type="scientific">Salipiger abyssi</name>
    <dbReference type="NCBI Taxonomy" id="1250539"/>
    <lineage>
        <taxon>Bacteria</taxon>
        <taxon>Pseudomonadati</taxon>
        <taxon>Pseudomonadota</taxon>
        <taxon>Alphaproteobacteria</taxon>
        <taxon>Rhodobacterales</taxon>
        <taxon>Roseobacteraceae</taxon>
        <taxon>Salipiger</taxon>
    </lineage>
</organism>
<dbReference type="SUPFAM" id="SSF53448">
    <property type="entry name" value="Nucleotide-diphospho-sugar transferases"/>
    <property type="match status" value="1"/>
</dbReference>
<keyword evidence="2" id="KW-0614">Plasmid</keyword>
<dbReference type="Pfam" id="PF00535">
    <property type="entry name" value="Glycos_transf_2"/>
    <property type="match status" value="1"/>
</dbReference>
<dbReference type="EMBL" id="CP015094">
    <property type="protein sequence ID" value="APZ55202.1"/>
    <property type="molecule type" value="Genomic_DNA"/>
</dbReference>
<dbReference type="PANTHER" id="PTHR43685">
    <property type="entry name" value="GLYCOSYLTRANSFERASE"/>
    <property type="match status" value="1"/>
</dbReference>
<evidence type="ECO:0000313" key="3">
    <source>
        <dbReference type="Proteomes" id="UP000187059"/>
    </source>
</evidence>
<proteinExistence type="predicted"/>
<keyword evidence="3" id="KW-1185">Reference proteome</keyword>
<dbReference type="RefSeq" id="WP_076706151.1">
    <property type="nucleotide sequence ID" value="NZ_CP015094.1"/>
</dbReference>
<dbReference type="InterPro" id="IPR001173">
    <property type="entry name" value="Glyco_trans_2-like"/>
</dbReference>
<dbReference type="Gene3D" id="3.90.550.10">
    <property type="entry name" value="Spore Coat Polysaccharide Biosynthesis Protein SpsA, Chain A"/>
    <property type="match status" value="1"/>
</dbReference>
<evidence type="ECO:0000259" key="1">
    <source>
        <dbReference type="Pfam" id="PF00535"/>
    </source>
</evidence>
<keyword evidence="2" id="KW-0808">Transferase</keyword>
<dbReference type="OrthoDB" id="7210452at2"/>
<sequence>MDVIQRDWLRSRLQRSGLFDPAFYTAEYPDVAQTGIDPLRHFLRYGMALGRRPGPGFDPIFYAAEYPDVAGGEPAALWHFLSHGAQEGRQPTRQAAQVRRGLTRIRQLQALLWGGLEDSAETELAALHDDFGQPDSVRLEAGTQLAAWYDFTGRDARARAVLESMESLPERFARTAARLIPLAMLYLKDGRRRAARQALDAIHPEEHDNHRVLALADLEEGQARIDRINGIFSARDLAALRLRDPAAGAGLANLTADPCEPATDHGRVSVILPAWQAADRIATAIGSLQAQSYRNLEIIVVDDASTDGTFDLVTAMAREDDRIVPLRQAENGGPYAARNLGLAQARGDFIATHDADDWSHPQKLALQVAELAGDPALTGVIAHWARVRPGLEITTNWRLGAQLMQWSHSSFLFRRGVAERLGGWDAVRVSGDMEYIWRVQAAFGPDSVRRILPDVPLAFAADDAGSLTRNPLTHVRSTYGGLRHYYREICRYWHARAPQGLSPEQQAGKWTMLPAAILPGQDGSDRVDTLLLGDCCDPRVLAEMARIAAERDPGRIGLAHRPDPGFTERRIGYAMEFPEPFFELLQRANVCIACPEDRVRAARRIAL</sequence>
<dbReference type="InterPro" id="IPR050834">
    <property type="entry name" value="Glycosyltransf_2"/>
</dbReference>
<dbReference type="GO" id="GO:0016740">
    <property type="term" value="F:transferase activity"/>
    <property type="evidence" value="ECO:0007669"/>
    <property type="project" value="UniProtKB-KW"/>
</dbReference>
<dbReference type="PANTHER" id="PTHR43685:SF2">
    <property type="entry name" value="GLYCOSYLTRANSFERASE 2-LIKE DOMAIN-CONTAINING PROTEIN"/>
    <property type="match status" value="1"/>
</dbReference>
<accession>A0A1P8V0M4</accession>